<dbReference type="Proteomes" id="UP000325255">
    <property type="component" value="Unassembled WGS sequence"/>
</dbReference>
<keyword evidence="2" id="KW-1185">Reference proteome</keyword>
<dbReference type="AlphaFoldDB" id="A0A5M6IJJ6"/>
<comment type="caution">
    <text evidence="1">The sequence shown here is derived from an EMBL/GenBank/DDBJ whole genome shotgun (WGS) entry which is preliminary data.</text>
</comment>
<evidence type="ECO:0000313" key="2">
    <source>
        <dbReference type="Proteomes" id="UP000325255"/>
    </source>
</evidence>
<reference evidence="1 2" key="1">
    <citation type="submission" date="2019-09" db="EMBL/GenBank/DDBJ databases">
        <title>Genome sequence of Rhodovastum atsumiense, a diverse member of the Acetobacteraceae family of non-sulfur purple photosynthetic bacteria.</title>
        <authorList>
            <person name="Meyer T."/>
            <person name="Kyndt J."/>
        </authorList>
    </citation>
    <scope>NUCLEOTIDE SEQUENCE [LARGE SCALE GENOMIC DNA]</scope>
    <source>
        <strain evidence="1 2">DSM 21279</strain>
    </source>
</reference>
<dbReference type="OrthoDB" id="7475655at2"/>
<dbReference type="EMBL" id="VWPK01000116">
    <property type="protein sequence ID" value="KAA5607999.1"/>
    <property type="molecule type" value="Genomic_DNA"/>
</dbReference>
<proteinExistence type="predicted"/>
<sequence length="72" mass="8153">MQTEHERELARQPAQLQATEMEAIRPLAKDVPALWNAPTTTATDRQMIARLMLERVAVPVETNSEHVELTCN</sequence>
<organism evidence="1 2">
    <name type="scientific">Rhodovastum atsumiense</name>
    <dbReference type="NCBI Taxonomy" id="504468"/>
    <lineage>
        <taxon>Bacteria</taxon>
        <taxon>Pseudomonadati</taxon>
        <taxon>Pseudomonadota</taxon>
        <taxon>Alphaproteobacteria</taxon>
        <taxon>Acetobacterales</taxon>
        <taxon>Acetobacteraceae</taxon>
        <taxon>Rhodovastum</taxon>
    </lineage>
</organism>
<dbReference type="RefSeq" id="WP_150045755.1">
    <property type="nucleotide sequence ID" value="NZ_OW485604.1"/>
</dbReference>
<evidence type="ECO:0000313" key="1">
    <source>
        <dbReference type="EMBL" id="KAA5607999.1"/>
    </source>
</evidence>
<name>A0A5M6IJJ6_9PROT</name>
<accession>A0A5M6IJJ6</accession>
<protein>
    <submittedName>
        <fullName evidence="1">Uncharacterized protein</fullName>
    </submittedName>
</protein>
<gene>
    <name evidence="1" type="ORF">F1189_31140</name>
</gene>